<keyword evidence="11 17" id="KW-1133">Transmembrane helix</keyword>
<feature type="domain" description="NADH:quinone oxidoreductase/Mrp antiporter transmembrane" evidence="18">
    <location>
        <begin position="104"/>
        <end position="379"/>
    </location>
</feature>
<name>A0A126TGC9_9COLE</name>
<dbReference type="GO" id="GO:0003954">
    <property type="term" value="F:NADH dehydrogenase activity"/>
    <property type="evidence" value="ECO:0007669"/>
    <property type="project" value="TreeGrafter"/>
</dbReference>
<evidence type="ECO:0000256" key="11">
    <source>
        <dbReference type="ARBA" id="ARBA00022989"/>
    </source>
</evidence>
<evidence type="ECO:0000256" key="12">
    <source>
        <dbReference type="ARBA" id="ARBA00023027"/>
    </source>
</evidence>
<accession>A0A126TGC9</accession>
<feature type="transmembrane region" description="Helical" evidence="17">
    <location>
        <begin position="7"/>
        <end position="34"/>
    </location>
</feature>
<keyword evidence="10 17" id="KW-0249">Electron transport</keyword>
<comment type="catalytic activity">
    <reaction evidence="16 17">
        <text>a ubiquinone + NADH + 5 H(+)(in) = a ubiquinol + NAD(+) + 4 H(+)(out)</text>
        <dbReference type="Rhea" id="RHEA:29091"/>
        <dbReference type="Rhea" id="RHEA-COMP:9565"/>
        <dbReference type="Rhea" id="RHEA-COMP:9566"/>
        <dbReference type="ChEBI" id="CHEBI:15378"/>
        <dbReference type="ChEBI" id="CHEBI:16389"/>
        <dbReference type="ChEBI" id="CHEBI:17976"/>
        <dbReference type="ChEBI" id="CHEBI:57540"/>
        <dbReference type="ChEBI" id="CHEBI:57945"/>
        <dbReference type="EC" id="7.1.1.2"/>
    </reaction>
</comment>
<dbReference type="InterPro" id="IPR003918">
    <property type="entry name" value="NADH_UbQ_OxRdtase"/>
</dbReference>
<evidence type="ECO:0000256" key="9">
    <source>
        <dbReference type="ARBA" id="ARBA00022967"/>
    </source>
</evidence>
<evidence type="ECO:0000256" key="4">
    <source>
        <dbReference type="ARBA" id="ARBA00012944"/>
    </source>
</evidence>
<comment type="subcellular location">
    <subcellularLocation>
        <location evidence="2 17">Mitochondrion membrane</location>
        <topology evidence="2 17">Multi-pass membrane protein</topology>
    </subcellularLocation>
</comment>
<protein>
    <recommendedName>
        <fullName evidence="5 17">NADH-ubiquinone oxidoreductase chain 4</fullName>
        <ecNumber evidence="4 17">7.1.1.2</ecNumber>
    </recommendedName>
</protein>
<feature type="transmembrane region" description="Helical" evidence="17">
    <location>
        <begin position="417"/>
        <end position="439"/>
    </location>
</feature>
<evidence type="ECO:0000313" key="20">
    <source>
        <dbReference type="EMBL" id="AML26646.1"/>
    </source>
</evidence>
<dbReference type="AlphaFoldDB" id="A0A126TGC9"/>
<feature type="transmembrane region" description="Helical" evidence="17">
    <location>
        <begin position="177"/>
        <end position="200"/>
    </location>
</feature>
<feature type="transmembrane region" description="Helical" evidence="17">
    <location>
        <begin position="207"/>
        <end position="228"/>
    </location>
</feature>
<geneLocation type="mitochondrion" evidence="20"/>
<evidence type="ECO:0000256" key="5">
    <source>
        <dbReference type="ARBA" id="ARBA00021006"/>
    </source>
</evidence>
<evidence type="ECO:0000256" key="13">
    <source>
        <dbReference type="ARBA" id="ARBA00023075"/>
    </source>
</evidence>
<evidence type="ECO:0000256" key="14">
    <source>
        <dbReference type="ARBA" id="ARBA00023128"/>
    </source>
</evidence>
<proteinExistence type="inferred from homology"/>
<dbReference type="PANTHER" id="PTHR43507:SF20">
    <property type="entry name" value="NADH-UBIQUINONE OXIDOREDUCTASE CHAIN 4"/>
    <property type="match status" value="1"/>
</dbReference>
<keyword evidence="15 17" id="KW-0472">Membrane</keyword>
<evidence type="ECO:0000256" key="6">
    <source>
        <dbReference type="ARBA" id="ARBA00022448"/>
    </source>
</evidence>
<feature type="transmembrane region" description="Helical" evidence="17">
    <location>
        <begin position="376"/>
        <end position="396"/>
    </location>
</feature>
<dbReference type="Pfam" id="PF01059">
    <property type="entry name" value="Oxidored_q5_N"/>
    <property type="match status" value="1"/>
</dbReference>
<feature type="domain" description="NADH:ubiquinone oxidoreductase chain 4 N-terminal" evidence="19">
    <location>
        <begin position="1"/>
        <end position="100"/>
    </location>
</feature>
<feature type="transmembrane region" description="Helical" evidence="17">
    <location>
        <begin position="83"/>
        <end position="102"/>
    </location>
</feature>
<evidence type="ECO:0000256" key="15">
    <source>
        <dbReference type="ARBA" id="ARBA00023136"/>
    </source>
</evidence>
<dbReference type="InterPro" id="IPR001750">
    <property type="entry name" value="ND/Mrp_TM"/>
</dbReference>
<dbReference type="EC" id="7.1.1.2" evidence="4 17"/>
<evidence type="ECO:0000256" key="2">
    <source>
        <dbReference type="ARBA" id="ARBA00004225"/>
    </source>
</evidence>
<keyword evidence="8 17" id="KW-0812">Transmembrane</keyword>
<dbReference type="GO" id="GO:0008137">
    <property type="term" value="F:NADH dehydrogenase (ubiquinone) activity"/>
    <property type="evidence" value="ECO:0007669"/>
    <property type="project" value="UniProtKB-UniRule"/>
</dbReference>
<comment type="similarity">
    <text evidence="3 17">Belongs to the complex I subunit 4 family.</text>
</comment>
<dbReference type="Pfam" id="PF00361">
    <property type="entry name" value="Proton_antipo_M"/>
    <property type="match status" value="1"/>
</dbReference>
<dbReference type="EMBL" id="KT696257">
    <property type="protein sequence ID" value="AML26646.1"/>
    <property type="molecule type" value="Genomic_DNA"/>
</dbReference>
<evidence type="ECO:0000259" key="19">
    <source>
        <dbReference type="Pfam" id="PF01059"/>
    </source>
</evidence>
<keyword evidence="7 17" id="KW-0679">Respiratory chain</keyword>
<keyword evidence="14 17" id="KW-0496">Mitochondrion</keyword>
<keyword evidence="13 17" id="KW-0830">Ubiquinone</keyword>
<feature type="transmembrane region" description="Helical" evidence="17">
    <location>
        <begin position="338"/>
        <end position="370"/>
    </location>
</feature>
<dbReference type="InterPro" id="IPR000260">
    <property type="entry name" value="NADH4_N"/>
</dbReference>
<evidence type="ECO:0000256" key="7">
    <source>
        <dbReference type="ARBA" id="ARBA00022660"/>
    </source>
</evidence>
<dbReference type="GO" id="GO:0042773">
    <property type="term" value="P:ATP synthesis coupled electron transport"/>
    <property type="evidence" value="ECO:0007669"/>
    <property type="project" value="InterPro"/>
</dbReference>
<comment type="function">
    <text evidence="1">Core subunit of the mitochondrial membrane respiratory chain NADH dehydrogenase (Complex I) that is believed to belong to the minimal assembly required for catalysis. Complex I functions in the transfer of electrons from NADH to the respiratory chain. The immediate electron acceptor for the enzyme is believed to be ubiquinone.</text>
</comment>
<evidence type="ECO:0000256" key="1">
    <source>
        <dbReference type="ARBA" id="ARBA00003257"/>
    </source>
</evidence>
<keyword evidence="12 17" id="KW-0520">NAD</keyword>
<dbReference type="GO" id="GO:0015990">
    <property type="term" value="P:electron transport coupled proton transport"/>
    <property type="evidence" value="ECO:0007669"/>
    <property type="project" value="TreeGrafter"/>
</dbReference>
<feature type="transmembrane region" description="Helical" evidence="17">
    <location>
        <begin position="108"/>
        <end position="130"/>
    </location>
</feature>
<gene>
    <name evidence="20" type="primary">ND4</name>
</gene>
<feature type="transmembrane region" description="Helical" evidence="17">
    <location>
        <begin position="137"/>
        <end position="161"/>
    </location>
</feature>
<feature type="transmembrane region" description="Helical" evidence="17">
    <location>
        <begin position="296"/>
        <end position="317"/>
    </location>
</feature>
<keyword evidence="6 17" id="KW-0813">Transport</keyword>
<comment type="function">
    <text evidence="17">Core subunit of the mitochondrial membrane respiratory chain NADH dehydrogenase (Complex I) which catalyzes electron transfer from NADH through the respiratory chain, using ubiquinone as an electron acceptor. Essential for the catalytic activity and assembly of complex I.</text>
</comment>
<dbReference type="GO" id="GO:0031966">
    <property type="term" value="C:mitochondrial membrane"/>
    <property type="evidence" value="ECO:0007669"/>
    <property type="project" value="UniProtKB-SubCell"/>
</dbReference>
<evidence type="ECO:0000256" key="10">
    <source>
        <dbReference type="ARBA" id="ARBA00022982"/>
    </source>
</evidence>
<keyword evidence="9" id="KW-1278">Translocase</keyword>
<evidence type="ECO:0000256" key="3">
    <source>
        <dbReference type="ARBA" id="ARBA00009025"/>
    </source>
</evidence>
<dbReference type="PRINTS" id="PR01437">
    <property type="entry name" value="NUOXDRDTASE4"/>
</dbReference>
<dbReference type="GO" id="GO:0048039">
    <property type="term" value="F:ubiquinone binding"/>
    <property type="evidence" value="ECO:0007669"/>
    <property type="project" value="TreeGrafter"/>
</dbReference>
<feature type="transmembrane region" description="Helical" evidence="17">
    <location>
        <begin position="268"/>
        <end position="290"/>
    </location>
</feature>
<feature type="transmembrane region" description="Helical" evidence="17">
    <location>
        <begin position="240"/>
        <end position="261"/>
    </location>
</feature>
<evidence type="ECO:0000256" key="16">
    <source>
        <dbReference type="ARBA" id="ARBA00049551"/>
    </source>
</evidence>
<organism evidence="20">
    <name type="scientific">Ptiliidae sp. BMNH 1274723</name>
    <dbReference type="NCBI Taxonomy" id="1796536"/>
    <lineage>
        <taxon>Eukaryota</taxon>
        <taxon>Metazoa</taxon>
        <taxon>Ecdysozoa</taxon>
        <taxon>Arthropoda</taxon>
        <taxon>Hexapoda</taxon>
        <taxon>Insecta</taxon>
        <taxon>Pterygota</taxon>
        <taxon>Neoptera</taxon>
        <taxon>Endopterygota</taxon>
        <taxon>Coleoptera</taxon>
        <taxon>Polyphaga</taxon>
        <taxon>Staphyliniformia</taxon>
        <taxon>Ptiliidae</taxon>
    </lineage>
</organism>
<evidence type="ECO:0000259" key="18">
    <source>
        <dbReference type="Pfam" id="PF00361"/>
    </source>
</evidence>
<evidence type="ECO:0000256" key="17">
    <source>
        <dbReference type="RuleBase" id="RU003297"/>
    </source>
</evidence>
<dbReference type="PANTHER" id="PTHR43507">
    <property type="entry name" value="NADH-UBIQUINONE OXIDOREDUCTASE CHAIN 4"/>
    <property type="match status" value="1"/>
</dbReference>
<reference evidence="20" key="1">
    <citation type="submission" date="2015-09" db="EMBL/GenBank/DDBJ databases">
        <title>Capturing the unknown biodiversity of arthropods in tropical forests using metagenomics.</title>
        <authorList>
            <person name="Andujar C."/>
            <person name="Creedy T.J."/>
            <person name="Garner B."/>
            <person name="Canty R."/>
            <person name="Warner H.B."/>
            <person name="Lipecki J."/>
            <person name="Crampton-Platt A."/>
            <person name="Gabrielli M."/>
            <person name="Croydon-Veleslavov I.A."/>
            <person name="Lim J.L."/>
            <person name="Linard B."/>
            <person name="Vogler A."/>
        </authorList>
    </citation>
    <scope>NUCLEOTIDE SEQUENCE</scope>
</reference>
<sequence>MMFIVSVLFLIPMVYLTNFWLVQIYLFFYSFIFLINLKNLIFMNSISYYFGVDLISFILIWLSFWIISLMFMSSEKLFKLNYYYNLFSFLLLLLMIMLLLLFCSMNLIMFYIYFEISMVPMLILILGWGYQPERVQAGLYLLIYTLLASFPLFLMIIYFYMNCKSLDFYYLLIENSVYIYFFTLIVFLVKLPMFMVHLWLPKAHVEAPVSGSMILAGVMLKLGGYGLFRVIFKMKFMFEMNIYLIIFSLVGSAIISMLCIRQIDMKSLVAYSSVAHMGMVLSGLLSLTLFGWVGSFIILLSHGLCSSGLFVLVNILYERLSSRSLLINKGLINIIPSLTMWWFLFSVINMSAPPSLNLFGEIFIIISIMWLDFNMIYMMLLILFFGGVYSLYLFSYSQHGKLYSGVYSMMSIKLREFLILFLHLVPLLMLFLKMDLLFLF</sequence>
<feature type="transmembrane region" description="Helical" evidence="17">
    <location>
        <begin position="46"/>
        <end position="71"/>
    </location>
</feature>
<evidence type="ECO:0000256" key="8">
    <source>
        <dbReference type="ARBA" id="ARBA00022692"/>
    </source>
</evidence>